<feature type="domain" description="Response regulatory" evidence="3">
    <location>
        <begin position="6"/>
        <end position="120"/>
    </location>
</feature>
<reference evidence="5" key="1">
    <citation type="submission" date="2018-05" db="EMBL/GenBank/DDBJ databases">
        <authorList>
            <person name="Li X."/>
        </authorList>
    </citation>
    <scope>NUCLEOTIDE SEQUENCE [LARGE SCALE GENOMIC DNA]</scope>
    <source>
        <strain evidence="5">HKS-05</strain>
    </source>
</reference>
<dbReference type="PROSITE" id="PS50110">
    <property type="entry name" value="RESPONSE_REGULATORY"/>
    <property type="match status" value="1"/>
</dbReference>
<feature type="modified residue" description="4-aspartylphosphate" evidence="2">
    <location>
        <position position="55"/>
    </location>
</feature>
<evidence type="ECO:0000256" key="2">
    <source>
        <dbReference type="PROSITE-ProRule" id="PRU00169"/>
    </source>
</evidence>
<protein>
    <recommendedName>
        <fullName evidence="3">Response regulatory domain-containing protein</fullName>
    </recommendedName>
</protein>
<dbReference type="SMART" id="SM00448">
    <property type="entry name" value="REC"/>
    <property type="match status" value="1"/>
</dbReference>
<dbReference type="PANTHER" id="PTHR44591">
    <property type="entry name" value="STRESS RESPONSE REGULATOR PROTEIN 1"/>
    <property type="match status" value="1"/>
</dbReference>
<dbReference type="InterPro" id="IPR001789">
    <property type="entry name" value="Sig_transdc_resp-reg_receiver"/>
</dbReference>
<evidence type="ECO:0000259" key="3">
    <source>
        <dbReference type="PROSITE" id="PS50110"/>
    </source>
</evidence>
<comment type="caution">
    <text evidence="4">The sequence shown here is derived from an EMBL/GenBank/DDBJ whole genome shotgun (WGS) entry which is preliminary data.</text>
</comment>
<dbReference type="Gene3D" id="3.40.50.2300">
    <property type="match status" value="1"/>
</dbReference>
<dbReference type="GO" id="GO:0000160">
    <property type="term" value="P:phosphorelay signal transduction system"/>
    <property type="evidence" value="ECO:0007669"/>
    <property type="project" value="InterPro"/>
</dbReference>
<dbReference type="InterPro" id="IPR050595">
    <property type="entry name" value="Bact_response_regulator"/>
</dbReference>
<evidence type="ECO:0000313" key="4">
    <source>
        <dbReference type="EMBL" id="RAK60335.1"/>
    </source>
</evidence>
<sequence>MTRLPIISIVDDDAAVRSALDALVRSLGYEARAFESAEAFLNGDGADATDCVILDVQMPGMSGPQLQARLIEDGRPIPIVFITAFPHDDLRRAVLALGAIALLGKPWEGQALVDALEAALSTRH</sequence>
<gene>
    <name evidence="4" type="ORF">DJ021_11215</name>
</gene>
<evidence type="ECO:0000256" key="1">
    <source>
        <dbReference type="ARBA" id="ARBA00022553"/>
    </source>
</evidence>
<keyword evidence="1 2" id="KW-0597">Phosphoprotein</keyword>
<dbReference type="InterPro" id="IPR011006">
    <property type="entry name" value="CheY-like_superfamily"/>
</dbReference>
<accession>A0A328B185</accession>
<dbReference type="SUPFAM" id="SSF52172">
    <property type="entry name" value="CheY-like"/>
    <property type="match status" value="1"/>
</dbReference>
<organism evidence="4 5">
    <name type="scientific">Phenylobacterium hankyongense</name>
    <dbReference type="NCBI Taxonomy" id="1813876"/>
    <lineage>
        <taxon>Bacteria</taxon>
        <taxon>Pseudomonadati</taxon>
        <taxon>Pseudomonadota</taxon>
        <taxon>Alphaproteobacteria</taxon>
        <taxon>Caulobacterales</taxon>
        <taxon>Caulobacteraceae</taxon>
        <taxon>Phenylobacterium</taxon>
    </lineage>
</organism>
<proteinExistence type="predicted"/>
<dbReference type="PANTHER" id="PTHR44591:SF25">
    <property type="entry name" value="CHEMOTAXIS TWO-COMPONENT RESPONSE REGULATOR"/>
    <property type="match status" value="1"/>
</dbReference>
<dbReference type="AlphaFoldDB" id="A0A328B185"/>
<dbReference type="Proteomes" id="UP000249842">
    <property type="component" value="Unassembled WGS sequence"/>
</dbReference>
<dbReference type="Pfam" id="PF00072">
    <property type="entry name" value="Response_reg"/>
    <property type="match status" value="1"/>
</dbReference>
<dbReference type="RefSeq" id="WP_111457628.1">
    <property type="nucleotide sequence ID" value="NZ_QFYP01000001.1"/>
</dbReference>
<keyword evidence="5" id="KW-1185">Reference proteome</keyword>
<name>A0A328B185_9CAUL</name>
<evidence type="ECO:0000313" key="5">
    <source>
        <dbReference type="Proteomes" id="UP000249842"/>
    </source>
</evidence>
<dbReference type="EMBL" id="QFYP01000001">
    <property type="protein sequence ID" value="RAK60335.1"/>
    <property type="molecule type" value="Genomic_DNA"/>
</dbReference>
<dbReference type="OrthoDB" id="9797885at2"/>